<keyword evidence="2" id="KW-1185">Reference proteome</keyword>
<reference evidence="1 2" key="1">
    <citation type="journal article" date="2013" name="PLoS ONE">
        <title>Genomic analysis of Melioribacter roseus, facultatively anaerobic organotrophic bacterium representing a novel deep lineage within Bacteriodetes/Chlorobi group.</title>
        <authorList>
            <person name="Kadnikov V.V."/>
            <person name="Mardanov A.V."/>
            <person name="Podosokorskaya O.A."/>
            <person name="Gavrilov S.N."/>
            <person name="Kublanov I.V."/>
            <person name="Beletsky A.V."/>
            <person name="Bonch-Osmolovskaya E.A."/>
            <person name="Ravin N.V."/>
        </authorList>
    </citation>
    <scope>NUCLEOTIDE SEQUENCE [LARGE SCALE GENOMIC DNA]</scope>
    <source>
        <strain evidence="2">JCM 17771 / P3M-2</strain>
    </source>
</reference>
<evidence type="ECO:0008006" key="3">
    <source>
        <dbReference type="Google" id="ProtNLM"/>
    </source>
</evidence>
<dbReference type="KEGG" id="mro:MROS_1468"/>
<dbReference type="HOGENOM" id="CLU_1159840_0_0_10"/>
<dbReference type="AlphaFoldDB" id="I6Z6B7"/>
<name>I6Z6B7_MELRP</name>
<organism evidence="1 2">
    <name type="scientific">Melioribacter roseus (strain DSM 23840 / JCM 17771 / VKM B-2668 / P3M-2)</name>
    <dbReference type="NCBI Taxonomy" id="1191523"/>
    <lineage>
        <taxon>Bacteria</taxon>
        <taxon>Pseudomonadati</taxon>
        <taxon>Ignavibacteriota</taxon>
        <taxon>Ignavibacteria</taxon>
        <taxon>Ignavibacteriales</taxon>
        <taxon>Melioribacteraceae</taxon>
        <taxon>Melioribacter</taxon>
    </lineage>
</organism>
<evidence type="ECO:0000313" key="2">
    <source>
        <dbReference type="Proteomes" id="UP000009011"/>
    </source>
</evidence>
<gene>
    <name evidence="1" type="ordered locus">MROS_1468</name>
</gene>
<sequence length="224" mass="25254">MSVASLNAQLSEISLTGNYTTTSKLFLHPEASNPDIKYIYEELNDIYSITAEIRYGISESIETALAFETIRKTIARDDFNLNGAAISIEEGYKLYPIDLSVYYRLPFSSDKFKFFMGGGVGVYIGKMIRNVVNVSTENAGFNIDFGIQASLGIDYYINDKIALRGHIRFRDPEIKLKSKYTDVFVNYEGRIYLIYPDEYTTKVNIDGITFGIGIVVNLVGIMPF</sequence>
<dbReference type="eggNOG" id="COG3047">
    <property type="taxonomic scope" value="Bacteria"/>
</dbReference>
<proteinExistence type="predicted"/>
<dbReference type="Gene3D" id="2.40.160.20">
    <property type="match status" value="1"/>
</dbReference>
<dbReference type="EMBL" id="CP003557">
    <property type="protein sequence ID" value="AFN74705.1"/>
    <property type="molecule type" value="Genomic_DNA"/>
</dbReference>
<dbReference type="Proteomes" id="UP000009011">
    <property type="component" value="Chromosome"/>
</dbReference>
<protein>
    <recommendedName>
        <fullName evidence="3">Outer membrane protein beta-barrel domain-containing protein</fullName>
    </recommendedName>
</protein>
<accession>I6Z6B7</accession>
<dbReference type="STRING" id="1191523.MROS_1468"/>
<dbReference type="InterPro" id="IPR011250">
    <property type="entry name" value="OMP/PagP_B-barrel"/>
</dbReference>
<evidence type="ECO:0000313" key="1">
    <source>
        <dbReference type="EMBL" id="AFN74705.1"/>
    </source>
</evidence>
<dbReference type="SUPFAM" id="SSF56925">
    <property type="entry name" value="OMPA-like"/>
    <property type="match status" value="1"/>
</dbReference>